<sequence length="196" mass="22208">MSFNWPSQCFDVPGELEANPDVGGIGVLVGFIGTAWFSTLLVVLHYLLVFNPEENPFEDGYEGLGSPGSTQDWVPNHVDQTALKAFARFSQWLDRKLPAFVPRWPLRREYLIENDDSNKWAKALKDAVRNICDVQLLTGPGILLSGFINLGSSSISAYHWHLIAYLAWFSHLTHIACLTVSRRELHRSQAKRRLRT</sequence>
<dbReference type="PANTHER" id="PTHR37577">
    <property type="entry name" value="INTEGRAL MEMBRANE PROTEIN"/>
    <property type="match status" value="1"/>
</dbReference>
<dbReference type="Proteomes" id="UP001232148">
    <property type="component" value="Unassembled WGS sequence"/>
</dbReference>
<protein>
    <submittedName>
        <fullName evidence="2">Uncharacterized protein</fullName>
    </submittedName>
</protein>
<accession>A0AAD9LXP5</accession>
<organism evidence="2 3">
    <name type="scientific">Colletotrichum zoysiae</name>
    <dbReference type="NCBI Taxonomy" id="1216348"/>
    <lineage>
        <taxon>Eukaryota</taxon>
        <taxon>Fungi</taxon>
        <taxon>Dikarya</taxon>
        <taxon>Ascomycota</taxon>
        <taxon>Pezizomycotina</taxon>
        <taxon>Sordariomycetes</taxon>
        <taxon>Hypocreomycetidae</taxon>
        <taxon>Glomerellales</taxon>
        <taxon>Glomerellaceae</taxon>
        <taxon>Colletotrichum</taxon>
        <taxon>Colletotrichum graminicola species complex</taxon>
    </lineage>
</organism>
<dbReference type="InterPro" id="IPR053018">
    <property type="entry name" value="Elsinochrome_Biosynth-Asso"/>
</dbReference>
<proteinExistence type="predicted"/>
<keyword evidence="1" id="KW-0472">Membrane</keyword>
<gene>
    <name evidence="2" type="ORF">LX32DRAFT_645815</name>
</gene>
<evidence type="ECO:0000313" key="2">
    <source>
        <dbReference type="EMBL" id="KAK2022110.1"/>
    </source>
</evidence>
<keyword evidence="3" id="KW-1185">Reference proteome</keyword>
<evidence type="ECO:0000256" key="1">
    <source>
        <dbReference type="SAM" id="Phobius"/>
    </source>
</evidence>
<keyword evidence="1" id="KW-1133">Transmembrane helix</keyword>
<evidence type="ECO:0000313" key="3">
    <source>
        <dbReference type="Proteomes" id="UP001232148"/>
    </source>
</evidence>
<comment type="caution">
    <text evidence="2">The sequence shown here is derived from an EMBL/GenBank/DDBJ whole genome shotgun (WGS) entry which is preliminary data.</text>
</comment>
<name>A0AAD9LXP5_9PEZI</name>
<dbReference type="PANTHER" id="PTHR37577:SF1">
    <property type="entry name" value="INTEGRAL MEMBRANE PROTEIN"/>
    <property type="match status" value="1"/>
</dbReference>
<reference evidence="2" key="1">
    <citation type="submission" date="2021-06" db="EMBL/GenBank/DDBJ databases">
        <title>Comparative genomics, transcriptomics and evolutionary studies reveal genomic signatures of adaptation to plant cell wall in hemibiotrophic fungi.</title>
        <authorList>
            <consortium name="DOE Joint Genome Institute"/>
            <person name="Baroncelli R."/>
            <person name="Diaz J.F."/>
            <person name="Benocci T."/>
            <person name="Peng M."/>
            <person name="Battaglia E."/>
            <person name="Haridas S."/>
            <person name="Andreopoulos W."/>
            <person name="Labutti K."/>
            <person name="Pangilinan J."/>
            <person name="Floch G.L."/>
            <person name="Makela M.R."/>
            <person name="Henrissat B."/>
            <person name="Grigoriev I.V."/>
            <person name="Crouch J.A."/>
            <person name="De Vries R.P."/>
            <person name="Sukno S.A."/>
            <person name="Thon M.R."/>
        </authorList>
    </citation>
    <scope>NUCLEOTIDE SEQUENCE</scope>
    <source>
        <strain evidence="2">MAFF235873</strain>
    </source>
</reference>
<keyword evidence="1" id="KW-0812">Transmembrane</keyword>
<dbReference type="AlphaFoldDB" id="A0AAD9LXP5"/>
<dbReference type="EMBL" id="MU843060">
    <property type="protein sequence ID" value="KAK2022110.1"/>
    <property type="molecule type" value="Genomic_DNA"/>
</dbReference>
<feature type="transmembrane region" description="Helical" evidence="1">
    <location>
        <begin position="25"/>
        <end position="48"/>
    </location>
</feature>